<dbReference type="PANTHER" id="PTHR10037">
    <property type="entry name" value="VOLTAGE-GATED CATION CHANNEL CALCIUM AND SODIUM"/>
    <property type="match status" value="1"/>
</dbReference>
<dbReference type="RefSeq" id="WP_191618241.1">
    <property type="nucleotide sequence ID" value="NZ_JACYFG010000040.1"/>
</dbReference>
<evidence type="ECO:0000256" key="2">
    <source>
        <dbReference type="ARBA" id="ARBA00022692"/>
    </source>
</evidence>
<sequence length="277" mass="31070">MSESDLINLLSRKGVSPWRARLARWIESPRIQWTTTAIILFNAILMGMETSPSIMADFGGALKLLDKFCLAYFVLEIALKLSIYRLSFWRNGWNCFDFAVVAIALMPGAGIWGVLRSLRVLRVLRLLTVIPQLRKVVAAFMHAIPGLAGVIALMSIFYYTFGVLVTTLFAEAFPEWFGSLGKSFYTLFQIMTLESWSMGIVRPVMEAFPWAWAIFIPFIVVATFTILNLFIGIIVSTMQELASLAEPEPKGNADLVATLERMEKDLATLKAKLKKDA</sequence>
<evidence type="ECO:0000259" key="6">
    <source>
        <dbReference type="Pfam" id="PF00520"/>
    </source>
</evidence>
<dbReference type="GO" id="GO:0001518">
    <property type="term" value="C:voltage-gated sodium channel complex"/>
    <property type="evidence" value="ECO:0007669"/>
    <property type="project" value="TreeGrafter"/>
</dbReference>
<keyword evidence="4 5" id="KW-0472">Membrane</keyword>
<dbReference type="InterPro" id="IPR027359">
    <property type="entry name" value="Volt_channel_dom_sf"/>
</dbReference>
<evidence type="ECO:0000256" key="4">
    <source>
        <dbReference type="ARBA" id="ARBA00023136"/>
    </source>
</evidence>
<dbReference type="InterPro" id="IPR005821">
    <property type="entry name" value="Ion_trans_dom"/>
</dbReference>
<dbReference type="GO" id="GO:0005248">
    <property type="term" value="F:voltage-gated sodium channel activity"/>
    <property type="evidence" value="ECO:0007669"/>
    <property type="project" value="TreeGrafter"/>
</dbReference>
<reference evidence="7" key="1">
    <citation type="submission" date="2020-09" db="EMBL/GenBank/DDBJ databases">
        <title>Pelagicoccus enzymogenes sp. nov. with an EPS production, isolated from marine sediment.</title>
        <authorList>
            <person name="Feng X."/>
        </authorList>
    </citation>
    <scope>NUCLEOTIDE SEQUENCE</scope>
    <source>
        <strain evidence="7">NFK12</strain>
    </source>
</reference>
<dbReference type="Proteomes" id="UP000622317">
    <property type="component" value="Unassembled WGS sequence"/>
</dbReference>
<evidence type="ECO:0000256" key="5">
    <source>
        <dbReference type="SAM" id="Phobius"/>
    </source>
</evidence>
<feature type="transmembrane region" description="Helical" evidence="5">
    <location>
        <begin position="98"/>
        <end position="115"/>
    </location>
</feature>
<dbReference type="InterPro" id="IPR043203">
    <property type="entry name" value="VGCC_Ca_Na"/>
</dbReference>
<feature type="transmembrane region" description="Helical" evidence="5">
    <location>
        <begin position="210"/>
        <end position="235"/>
    </location>
</feature>
<name>A0A927IJ38_9BACT</name>
<keyword evidence="3 5" id="KW-1133">Transmembrane helix</keyword>
<protein>
    <submittedName>
        <fullName evidence="7">Ion transporter</fullName>
    </submittedName>
</protein>
<dbReference type="AlphaFoldDB" id="A0A927IJ38"/>
<evidence type="ECO:0000256" key="3">
    <source>
        <dbReference type="ARBA" id="ARBA00022989"/>
    </source>
</evidence>
<dbReference type="SUPFAM" id="SSF81324">
    <property type="entry name" value="Voltage-gated potassium channels"/>
    <property type="match status" value="1"/>
</dbReference>
<keyword evidence="2 5" id="KW-0812">Transmembrane</keyword>
<evidence type="ECO:0000313" key="7">
    <source>
        <dbReference type="EMBL" id="MBD5781140.1"/>
    </source>
</evidence>
<accession>A0A927IJ38</accession>
<evidence type="ECO:0000256" key="1">
    <source>
        <dbReference type="ARBA" id="ARBA00004141"/>
    </source>
</evidence>
<dbReference type="EMBL" id="JACYFG010000040">
    <property type="protein sequence ID" value="MBD5781140.1"/>
    <property type="molecule type" value="Genomic_DNA"/>
</dbReference>
<feature type="transmembrane region" description="Helical" evidence="5">
    <location>
        <begin position="136"/>
        <end position="159"/>
    </location>
</feature>
<comment type="subcellular location">
    <subcellularLocation>
        <location evidence="1">Membrane</location>
        <topology evidence="1">Multi-pass membrane protein</topology>
    </subcellularLocation>
</comment>
<gene>
    <name evidence="7" type="ORF">IEN85_16695</name>
</gene>
<dbReference type="Pfam" id="PF00520">
    <property type="entry name" value="Ion_trans"/>
    <property type="match status" value="1"/>
</dbReference>
<organism evidence="7 8">
    <name type="scientific">Pelagicoccus enzymogenes</name>
    <dbReference type="NCBI Taxonomy" id="2773457"/>
    <lineage>
        <taxon>Bacteria</taxon>
        <taxon>Pseudomonadati</taxon>
        <taxon>Verrucomicrobiota</taxon>
        <taxon>Opitutia</taxon>
        <taxon>Puniceicoccales</taxon>
        <taxon>Pelagicoccaceae</taxon>
        <taxon>Pelagicoccus</taxon>
    </lineage>
</organism>
<feature type="domain" description="Ion transport" evidence="6">
    <location>
        <begin position="31"/>
        <end position="243"/>
    </location>
</feature>
<keyword evidence="8" id="KW-1185">Reference proteome</keyword>
<dbReference type="Gene3D" id="1.10.287.70">
    <property type="match status" value="1"/>
</dbReference>
<comment type="caution">
    <text evidence="7">The sequence shown here is derived from an EMBL/GenBank/DDBJ whole genome shotgun (WGS) entry which is preliminary data.</text>
</comment>
<dbReference type="Gene3D" id="1.20.120.350">
    <property type="entry name" value="Voltage-gated potassium channels. Chain C"/>
    <property type="match status" value="1"/>
</dbReference>
<dbReference type="PANTHER" id="PTHR10037:SF62">
    <property type="entry name" value="SODIUM CHANNEL PROTEIN 60E"/>
    <property type="match status" value="1"/>
</dbReference>
<evidence type="ECO:0000313" key="8">
    <source>
        <dbReference type="Proteomes" id="UP000622317"/>
    </source>
</evidence>
<proteinExistence type="predicted"/>